<name>A0A2T3J7A8_9GAMM</name>
<evidence type="ECO:0000313" key="1">
    <source>
        <dbReference type="EMBL" id="PSU44598.1"/>
    </source>
</evidence>
<reference evidence="1 2" key="1">
    <citation type="submission" date="2018-01" db="EMBL/GenBank/DDBJ databases">
        <title>Whole genome sequencing of Histamine producing bacteria.</title>
        <authorList>
            <person name="Butler K."/>
        </authorList>
    </citation>
    <scope>NUCLEOTIDE SEQUENCE [LARGE SCALE GENOMIC DNA]</scope>
    <source>
        <strain evidence="1 2">JCM 12947</strain>
    </source>
</reference>
<protein>
    <submittedName>
        <fullName evidence="1">Uncharacterized protein</fullName>
    </submittedName>
</protein>
<dbReference type="RefSeq" id="WP_107245767.1">
    <property type="nucleotide sequence ID" value="NZ_PYMJ01000047.1"/>
</dbReference>
<evidence type="ECO:0000313" key="2">
    <source>
        <dbReference type="Proteomes" id="UP000240987"/>
    </source>
</evidence>
<dbReference type="OrthoDB" id="5784932at2"/>
<dbReference type="AlphaFoldDB" id="A0A2T3J7A8"/>
<gene>
    <name evidence="1" type="ORF">C9J12_26675</name>
</gene>
<organism evidence="1 2">
    <name type="scientific">Photobacterium frigidiphilum</name>
    <dbReference type="NCBI Taxonomy" id="264736"/>
    <lineage>
        <taxon>Bacteria</taxon>
        <taxon>Pseudomonadati</taxon>
        <taxon>Pseudomonadota</taxon>
        <taxon>Gammaproteobacteria</taxon>
        <taxon>Vibrionales</taxon>
        <taxon>Vibrionaceae</taxon>
        <taxon>Photobacterium</taxon>
    </lineage>
</organism>
<dbReference type="EMBL" id="PYMJ01000047">
    <property type="protein sequence ID" value="PSU44598.1"/>
    <property type="molecule type" value="Genomic_DNA"/>
</dbReference>
<dbReference type="Proteomes" id="UP000240987">
    <property type="component" value="Unassembled WGS sequence"/>
</dbReference>
<sequence>MFIAIQHEITDPEQFWQKANGALTHPPSGMRVHSTMLSQREGLCQCMWEAESIDSIREFLEPELGDSSVNTYYQIDPDLAIGY</sequence>
<accession>A0A2T3J7A8</accession>
<comment type="caution">
    <text evidence="1">The sequence shown here is derived from an EMBL/GenBank/DDBJ whole genome shotgun (WGS) entry which is preliminary data.</text>
</comment>
<keyword evidence="2" id="KW-1185">Reference proteome</keyword>
<proteinExistence type="predicted"/>